<dbReference type="Proteomes" id="UP000193689">
    <property type="component" value="Unassembled WGS sequence"/>
</dbReference>
<dbReference type="PANTHER" id="PTHR47706:SF10">
    <property type="entry name" value="NMRA-LIKE DOMAIN-CONTAINING PROTEIN"/>
    <property type="match status" value="1"/>
</dbReference>
<dbReference type="GeneID" id="63778678"/>
<evidence type="ECO:0000256" key="2">
    <source>
        <dbReference type="ARBA" id="ARBA00023002"/>
    </source>
</evidence>
<evidence type="ECO:0000313" key="3">
    <source>
        <dbReference type="EMBL" id="ORY58568.1"/>
    </source>
</evidence>
<dbReference type="InParanoid" id="A0A1Y2DH49"/>
<sequence length="253" mass="28430">MSSFKYILLIGATDSIGGGVLSTLETAAPSHLKIITVPDTYPTEALILAFKSQDVIVNRMTSFSVSVQFRIVDALIAVSVSRYVPSEYDLNNARPDAQALNTVFRNRGCVQAYLQSKAEEGMIDMTHSFLGMHVTSRRSVLWDDGWANSCARQKNTALGWVRALLRHEETRNRNLYLSDFAVSQKELLGAIERIQRVEYRVGEMYTLIETGFVTGRIGSHLQMEGEMMNERLELPRKTPDEVVREPLQALVTL</sequence>
<evidence type="ECO:0000313" key="4">
    <source>
        <dbReference type="Proteomes" id="UP000193689"/>
    </source>
</evidence>
<dbReference type="InterPro" id="IPR036291">
    <property type="entry name" value="NAD(P)-bd_dom_sf"/>
</dbReference>
<dbReference type="STRING" id="1141098.A0A1Y2DH49"/>
<dbReference type="AlphaFoldDB" id="A0A1Y2DH49"/>
<keyword evidence="2" id="KW-0560">Oxidoreductase</keyword>
<protein>
    <submittedName>
        <fullName evidence="3">Uncharacterized protein</fullName>
    </submittedName>
</protein>
<organism evidence="3 4">
    <name type="scientific">Pseudomassariella vexata</name>
    <dbReference type="NCBI Taxonomy" id="1141098"/>
    <lineage>
        <taxon>Eukaryota</taxon>
        <taxon>Fungi</taxon>
        <taxon>Dikarya</taxon>
        <taxon>Ascomycota</taxon>
        <taxon>Pezizomycotina</taxon>
        <taxon>Sordariomycetes</taxon>
        <taxon>Xylariomycetidae</taxon>
        <taxon>Amphisphaeriales</taxon>
        <taxon>Pseudomassariaceae</taxon>
        <taxon>Pseudomassariella</taxon>
    </lineage>
</organism>
<accession>A0A1Y2DH49</accession>
<dbReference type="Gene3D" id="3.40.50.720">
    <property type="entry name" value="NAD(P)-binding Rossmann-like Domain"/>
    <property type="match status" value="1"/>
</dbReference>
<name>A0A1Y2DH49_9PEZI</name>
<dbReference type="EMBL" id="MCFJ01000016">
    <property type="protein sequence ID" value="ORY58568.1"/>
    <property type="molecule type" value="Genomic_DNA"/>
</dbReference>
<reference evidence="3 4" key="1">
    <citation type="submission" date="2016-07" db="EMBL/GenBank/DDBJ databases">
        <title>Pervasive Adenine N6-methylation of Active Genes in Fungi.</title>
        <authorList>
            <consortium name="DOE Joint Genome Institute"/>
            <person name="Mondo S.J."/>
            <person name="Dannebaum R.O."/>
            <person name="Kuo R.C."/>
            <person name="Labutti K."/>
            <person name="Haridas S."/>
            <person name="Kuo A."/>
            <person name="Salamov A."/>
            <person name="Ahrendt S.R."/>
            <person name="Lipzen A."/>
            <person name="Sullivan W."/>
            <person name="Andreopoulos W.B."/>
            <person name="Clum A."/>
            <person name="Lindquist E."/>
            <person name="Daum C."/>
            <person name="Ramamoorthy G.K."/>
            <person name="Gryganskyi A."/>
            <person name="Culley D."/>
            <person name="Magnuson J.K."/>
            <person name="James T.Y."/>
            <person name="O'Malley M.A."/>
            <person name="Stajich J.E."/>
            <person name="Spatafora J.W."/>
            <person name="Visel A."/>
            <person name="Grigoriev I.V."/>
        </authorList>
    </citation>
    <scope>NUCLEOTIDE SEQUENCE [LARGE SCALE GENOMIC DNA]</scope>
    <source>
        <strain evidence="3 4">CBS 129021</strain>
    </source>
</reference>
<evidence type="ECO:0000256" key="1">
    <source>
        <dbReference type="ARBA" id="ARBA00022857"/>
    </source>
</evidence>
<dbReference type="GO" id="GO:0016491">
    <property type="term" value="F:oxidoreductase activity"/>
    <property type="evidence" value="ECO:0007669"/>
    <property type="project" value="UniProtKB-KW"/>
</dbReference>
<gene>
    <name evidence="3" type="ORF">BCR38DRAFT_460878</name>
</gene>
<dbReference type="RefSeq" id="XP_040711485.1">
    <property type="nucleotide sequence ID" value="XM_040862466.1"/>
</dbReference>
<comment type="caution">
    <text evidence="3">The sequence shown here is derived from an EMBL/GenBank/DDBJ whole genome shotgun (WGS) entry which is preliminary data.</text>
</comment>
<dbReference type="OrthoDB" id="9974981at2759"/>
<keyword evidence="4" id="KW-1185">Reference proteome</keyword>
<dbReference type="PANTHER" id="PTHR47706">
    <property type="entry name" value="NMRA-LIKE FAMILY PROTEIN"/>
    <property type="match status" value="1"/>
</dbReference>
<dbReference type="InterPro" id="IPR051609">
    <property type="entry name" value="NmrA/Isoflavone_reductase-like"/>
</dbReference>
<keyword evidence="1" id="KW-0521">NADP</keyword>
<proteinExistence type="predicted"/>
<dbReference type="SUPFAM" id="SSF51735">
    <property type="entry name" value="NAD(P)-binding Rossmann-fold domains"/>
    <property type="match status" value="1"/>
</dbReference>